<organism evidence="2 3">
    <name type="scientific">Meloidogyne incognita</name>
    <name type="common">Southern root-knot nematode worm</name>
    <name type="synonym">Oxyuris incognita</name>
    <dbReference type="NCBI Taxonomy" id="6306"/>
    <lineage>
        <taxon>Eukaryota</taxon>
        <taxon>Metazoa</taxon>
        <taxon>Ecdysozoa</taxon>
        <taxon>Nematoda</taxon>
        <taxon>Chromadorea</taxon>
        <taxon>Rhabditida</taxon>
        <taxon>Tylenchina</taxon>
        <taxon>Tylenchomorpha</taxon>
        <taxon>Tylenchoidea</taxon>
        <taxon>Meloidogynidae</taxon>
        <taxon>Meloidogyninae</taxon>
        <taxon>Meloidogyne</taxon>
        <taxon>Meloidogyne incognita group</taxon>
    </lineage>
</organism>
<protein>
    <submittedName>
        <fullName evidence="3">Uncharacterized protein</fullName>
    </submittedName>
</protein>
<accession>A0A914NG00</accession>
<dbReference type="WBParaSite" id="Minc3s04622g36680">
    <property type="protein sequence ID" value="Minc3s04622g36680"/>
    <property type="gene ID" value="Minc3s04622g36680"/>
</dbReference>
<reference evidence="3" key="1">
    <citation type="submission" date="2022-11" db="UniProtKB">
        <authorList>
            <consortium name="WormBaseParasite"/>
        </authorList>
    </citation>
    <scope>IDENTIFICATION</scope>
</reference>
<keyword evidence="2" id="KW-1185">Reference proteome</keyword>
<name>A0A914NG00_MELIC</name>
<dbReference type="AlphaFoldDB" id="A0A914NG00"/>
<dbReference type="Proteomes" id="UP000887563">
    <property type="component" value="Unplaced"/>
</dbReference>
<sequence>MIIHSQILVADPLILNASSISHSVRQAFHQIPGDGEFQLDPLWPREQINGASFCRMWLSLFVLDDPVKIKNKIFKILILKNKCAYISPFFPGSTSQSVPLPVPSFMILLSFLSCLANPTKSHQTTHSSSNRATVSRRRARETRADVEAIPLTSEELQQRFRIAGTSTNVDEENLL</sequence>
<feature type="region of interest" description="Disordered" evidence="1">
    <location>
        <begin position="119"/>
        <end position="143"/>
    </location>
</feature>
<proteinExistence type="predicted"/>
<evidence type="ECO:0000313" key="2">
    <source>
        <dbReference type="Proteomes" id="UP000887563"/>
    </source>
</evidence>
<evidence type="ECO:0000313" key="3">
    <source>
        <dbReference type="WBParaSite" id="Minc3s04622g36680"/>
    </source>
</evidence>
<feature type="compositionally biased region" description="Polar residues" evidence="1">
    <location>
        <begin position="119"/>
        <end position="133"/>
    </location>
</feature>
<evidence type="ECO:0000256" key="1">
    <source>
        <dbReference type="SAM" id="MobiDB-lite"/>
    </source>
</evidence>